<dbReference type="Pfam" id="PF01553">
    <property type="entry name" value="Acyltransferase"/>
    <property type="match status" value="1"/>
</dbReference>
<dbReference type="CDD" id="cd07989">
    <property type="entry name" value="LPLAT_AGPAT-like"/>
    <property type="match status" value="1"/>
</dbReference>
<evidence type="ECO:0000313" key="5">
    <source>
        <dbReference type="EMBL" id="OHA17644.1"/>
    </source>
</evidence>
<dbReference type="Proteomes" id="UP000178873">
    <property type="component" value="Unassembled WGS sequence"/>
</dbReference>
<feature type="compositionally biased region" description="Polar residues" evidence="3">
    <location>
        <begin position="245"/>
        <end position="254"/>
    </location>
</feature>
<keyword evidence="1" id="KW-0808">Transferase</keyword>
<protein>
    <recommendedName>
        <fullName evidence="4">Phospholipid/glycerol acyltransferase domain-containing protein</fullName>
    </recommendedName>
</protein>
<dbReference type="SMART" id="SM00563">
    <property type="entry name" value="PlsC"/>
    <property type="match status" value="1"/>
</dbReference>
<evidence type="ECO:0000259" key="4">
    <source>
        <dbReference type="SMART" id="SM00563"/>
    </source>
</evidence>
<feature type="domain" description="Phospholipid/glycerol acyltransferase" evidence="4">
    <location>
        <begin position="35"/>
        <end position="160"/>
    </location>
</feature>
<dbReference type="InterPro" id="IPR002123">
    <property type="entry name" value="Plipid/glycerol_acylTrfase"/>
</dbReference>
<dbReference type="AlphaFoldDB" id="A0A1G2M1K4"/>
<dbReference type="PANTHER" id="PTHR10434">
    <property type="entry name" value="1-ACYL-SN-GLYCEROL-3-PHOSPHATE ACYLTRANSFERASE"/>
    <property type="match status" value="1"/>
</dbReference>
<proteinExistence type="predicted"/>
<organism evidence="5 6">
    <name type="scientific">Candidatus Taylorbacteria bacterium RIFCSPHIGHO2_01_FULL_46_22b</name>
    <dbReference type="NCBI Taxonomy" id="1802301"/>
    <lineage>
        <taxon>Bacteria</taxon>
        <taxon>Candidatus Tayloriibacteriota</taxon>
    </lineage>
</organism>
<comment type="caution">
    <text evidence="5">The sequence shown here is derived from an EMBL/GenBank/DDBJ whole genome shotgun (WGS) entry which is preliminary data.</text>
</comment>
<dbReference type="SUPFAM" id="SSF69593">
    <property type="entry name" value="Glycerol-3-phosphate (1)-acyltransferase"/>
    <property type="match status" value="1"/>
</dbReference>
<accession>A0A1G2M1K4</accession>
<gene>
    <name evidence="5" type="ORF">A2664_03420</name>
</gene>
<reference evidence="5 6" key="1">
    <citation type="journal article" date="2016" name="Nat. Commun.">
        <title>Thousands of microbial genomes shed light on interconnected biogeochemical processes in an aquifer system.</title>
        <authorList>
            <person name="Anantharaman K."/>
            <person name="Brown C.T."/>
            <person name="Hug L.A."/>
            <person name="Sharon I."/>
            <person name="Castelle C.J."/>
            <person name="Probst A.J."/>
            <person name="Thomas B.C."/>
            <person name="Singh A."/>
            <person name="Wilkins M.J."/>
            <person name="Karaoz U."/>
            <person name="Brodie E.L."/>
            <person name="Williams K.H."/>
            <person name="Hubbard S.S."/>
            <person name="Banfield J.F."/>
        </authorList>
    </citation>
    <scope>NUCLEOTIDE SEQUENCE [LARGE SCALE GENOMIC DNA]</scope>
</reference>
<dbReference type="GO" id="GO:0003841">
    <property type="term" value="F:1-acylglycerol-3-phosphate O-acyltransferase activity"/>
    <property type="evidence" value="ECO:0007669"/>
    <property type="project" value="TreeGrafter"/>
</dbReference>
<name>A0A1G2M1K4_9BACT</name>
<dbReference type="PANTHER" id="PTHR10434:SF11">
    <property type="entry name" value="1-ACYL-SN-GLYCEROL-3-PHOSPHATE ACYLTRANSFERASE"/>
    <property type="match status" value="1"/>
</dbReference>
<dbReference type="STRING" id="1802301.A2664_03420"/>
<dbReference type="GO" id="GO:0006654">
    <property type="term" value="P:phosphatidic acid biosynthetic process"/>
    <property type="evidence" value="ECO:0007669"/>
    <property type="project" value="TreeGrafter"/>
</dbReference>
<evidence type="ECO:0000313" key="6">
    <source>
        <dbReference type="Proteomes" id="UP000178873"/>
    </source>
</evidence>
<keyword evidence="2" id="KW-0012">Acyltransferase</keyword>
<evidence type="ECO:0000256" key="3">
    <source>
        <dbReference type="SAM" id="MobiDB-lite"/>
    </source>
</evidence>
<sequence length="266" mass="29963">MLQRAIWVPTRLLLRYFIHLEIEGTDNIKNLPRGIIFALNHSSELDPIVLPASFPFLSRHFPMFYTSRERSFYKNSSWRKLFYGGALFKFWGAYPVQAGQHNYEASLETHIEILNHKNSLCIFPEGYKTRDGNLGKGKGGVAYLSFKTGLPVVPVALTNLWKIGFKNFILRRRYTVISFGAPIYPKDLFAFCGGAPKITPDRNDFVIAADLVMRNIATLLAVAENLTPPNISVKFPSGNKRYEKQTTTPINAGTSADPMGSAVKKR</sequence>
<feature type="region of interest" description="Disordered" evidence="3">
    <location>
        <begin position="242"/>
        <end position="266"/>
    </location>
</feature>
<evidence type="ECO:0000256" key="1">
    <source>
        <dbReference type="ARBA" id="ARBA00022679"/>
    </source>
</evidence>
<dbReference type="EMBL" id="MHRF01000013">
    <property type="protein sequence ID" value="OHA17644.1"/>
    <property type="molecule type" value="Genomic_DNA"/>
</dbReference>
<evidence type="ECO:0000256" key="2">
    <source>
        <dbReference type="ARBA" id="ARBA00023315"/>
    </source>
</evidence>